<dbReference type="Pfam" id="PF01416">
    <property type="entry name" value="PseudoU_synth_1"/>
    <property type="match status" value="1"/>
</dbReference>
<evidence type="ECO:0000256" key="2">
    <source>
        <dbReference type="ARBA" id="ARBA00022694"/>
    </source>
</evidence>
<dbReference type="SUPFAM" id="SSF55120">
    <property type="entry name" value="Pseudouridine synthase"/>
    <property type="match status" value="1"/>
</dbReference>
<keyword evidence="3 4" id="KW-0413">Isomerase</keyword>
<comment type="caution">
    <text evidence="6">The sequence shown here is derived from an EMBL/GenBank/DDBJ whole genome shotgun (WGS) entry which is preliminary data.</text>
</comment>
<dbReference type="AlphaFoldDB" id="A0AAV7JZE9"/>
<evidence type="ECO:0000259" key="5">
    <source>
        <dbReference type="Pfam" id="PF01416"/>
    </source>
</evidence>
<proteinExistence type="inferred from homology"/>
<accession>A0AAV7JZE9</accession>
<evidence type="ECO:0000313" key="6">
    <source>
        <dbReference type="EMBL" id="KAI6654291.1"/>
    </source>
</evidence>
<dbReference type="EC" id="5.4.99.12" evidence="4"/>
<feature type="domain" description="Pseudouridine synthase I TruA alpha/beta" evidence="5">
    <location>
        <begin position="181"/>
        <end position="292"/>
    </location>
</feature>
<keyword evidence="2 4" id="KW-0819">tRNA processing</keyword>
<dbReference type="NCBIfam" id="TIGR00071">
    <property type="entry name" value="hisT_truA"/>
    <property type="match status" value="1"/>
</dbReference>
<protein>
    <recommendedName>
        <fullName evidence="4">tRNA pseudouridine synthase</fullName>
        <ecNumber evidence="4">5.4.99.12</ecNumber>
    </recommendedName>
</protein>
<dbReference type="GO" id="GO:1990481">
    <property type="term" value="P:mRNA pseudouridine synthesis"/>
    <property type="evidence" value="ECO:0007669"/>
    <property type="project" value="TreeGrafter"/>
</dbReference>
<evidence type="ECO:0000256" key="1">
    <source>
        <dbReference type="ARBA" id="ARBA00009375"/>
    </source>
</evidence>
<gene>
    <name evidence="6" type="ORF">LOD99_690</name>
</gene>
<dbReference type="Gene3D" id="3.30.70.580">
    <property type="entry name" value="Pseudouridine synthase I, catalytic domain, N-terminal subdomain"/>
    <property type="match status" value="1"/>
</dbReference>
<dbReference type="HAMAP" id="MF_00171">
    <property type="entry name" value="TruA"/>
    <property type="match status" value="1"/>
</dbReference>
<dbReference type="InterPro" id="IPR020095">
    <property type="entry name" value="PsdUridine_synth_TruA_C"/>
</dbReference>
<sequence length="414" mass="47806">MKRKLSTDEQMIEPTAKKTKKIFDFSLYNLRHVAFKIAYLGQNYSGFAIQPHEKNTIEEELFRAFIECKLISSRTTCNYSRCGRTDKGVSAVGQVIALHVRSNLREGLGIIPRIENTTEGVEDRVELPYVRMLQAKLPDEIQILSWAPVPIDFSARFSCLFRSYKYYFPKGNFDIEKMQEAALKFEGEHDFRNFCKLDNATLRDFNRHIHKISIRTLDSNSQNVFKFCELNITAKSFLWHQVRYMMGVLTLVGQGRESPDVIDYLLDVEACKAKPNYSPATPDGLILYDSGFEDINWVDSSLHISCIIIRLQRLWVKKSIEECMLRGIIDSIDPSKIKEEEIKHFNLSFDPVTKFPISTLANEINSDISSNRSKYTLLKDRPILKGTSFEERVDRIKKRGKLKNTIPQQTSSND</sequence>
<dbReference type="GO" id="GO:0005634">
    <property type="term" value="C:nucleus"/>
    <property type="evidence" value="ECO:0007669"/>
    <property type="project" value="TreeGrafter"/>
</dbReference>
<keyword evidence="7" id="KW-1185">Reference proteome</keyword>
<evidence type="ECO:0000313" key="7">
    <source>
        <dbReference type="Proteomes" id="UP001165289"/>
    </source>
</evidence>
<dbReference type="GO" id="GO:0160147">
    <property type="term" value="F:tRNA pseudouridine(38-40) synthase activity"/>
    <property type="evidence" value="ECO:0007669"/>
    <property type="project" value="UniProtKB-EC"/>
</dbReference>
<evidence type="ECO:0000256" key="3">
    <source>
        <dbReference type="ARBA" id="ARBA00023235"/>
    </source>
</evidence>
<dbReference type="FunFam" id="3.30.70.580:FF:000007">
    <property type="entry name" value="tRNA pseudouridine synthase"/>
    <property type="match status" value="1"/>
</dbReference>
<dbReference type="InterPro" id="IPR020097">
    <property type="entry name" value="PsdUridine_synth_TruA_a/b_dom"/>
</dbReference>
<dbReference type="GO" id="GO:0031119">
    <property type="term" value="P:tRNA pseudouridine synthesis"/>
    <property type="evidence" value="ECO:0007669"/>
    <property type="project" value="TreeGrafter"/>
</dbReference>
<dbReference type="Proteomes" id="UP001165289">
    <property type="component" value="Unassembled WGS sequence"/>
</dbReference>
<comment type="catalytic activity">
    <reaction evidence="4">
        <text>uridine(38/39/40) in tRNA = pseudouridine(38/39/40) in tRNA</text>
        <dbReference type="Rhea" id="RHEA:22376"/>
        <dbReference type="Rhea" id="RHEA-COMP:10085"/>
        <dbReference type="Rhea" id="RHEA-COMP:10087"/>
        <dbReference type="ChEBI" id="CHEBI:65314"/>
        <dbReference type="ChEBI" id="CHEBI:65315"/>
        <dbReference type="EC" id="5.4.99.12"/>
    </reaction>
</comment>
<dbReference type="EMBL" id="JAKMXF010000222">
    <property type="protein sequence ID" value="KAI6654291.1"/>
    <property type="molecule type" value="Genomic_DNA"/>
</dbReference>
<name>A0AAV7JZE9_9METZ</name>
<dbReference type="PANTHER" id="PTHR11142:SF5">
    <property type="entry name" value="TRNA PSEUDOURIDINE(38_39) SYNTHASE"/>
    <property type="match status" value="1"/>
</dbReference>
<comment type="similarity">
    <text evidence="1 4">Belongs to the tRNA pseudouridine synthase TruA family.</text>
</comment>
<dbReference type="PANTHER" id="PTHR11142">
    <property type="entry name" value="PSEUDOURIDYLATE SYNTHASE"/>
    <property type="match status" value="1"/>
</dbReference>
<dbReference type="Gene3D" id="3.30.70.660">
    <property type="entry name" value="Pseudouridine synthase I, catalytic domain, C-terminal subdomain"/>
    <property type="match status" value="1"/>
</dbReference>
<evidence type="ECO:0000256" key="4">
    <source>
        <dbReference type="RuleBase" id="RU003792"/>
    </source>
</evidence>
<dbReference type="InterPro" id="IPR020103">
    <property type="entry name" value="PsdUridine_synth_cat_dom_sf"/>
</dbReference>
<organism evidence="6 7">
    <name type="scientific">Oopsacas minuta</name>
    <dbReference type="NCBI Taxonomy" id="111878"/>
    <lineage>
        <taxon>Eukaryota</taxon>
        <taxon>Metazoa</taxon>
        <taxon>Porifera</taxon>
        <taxon>Hexactinellida</taxon>
        <taxon>Hexasterophora</taxon>
        <taxon>Lyssacinosida</taxon>
        <taxon>Leucopsacidae</taxon>
        <taxon>Oopsacas</taxon>
    </lineage>
</organism>
<dbReference type="InterPro" id="IPR020094">
    <property type="entry name" value="TruA/RsuA/RluB/E/F_N"/>
</dbReference>
<reference evidence="6 7" key="1">
    <citation type="journal article" date="2023" name="BMC Biol.">
        <title>The compact genome of the sponge Oopsacas minuta (Hexactinellida) is lacking key metazoan core genes.</title>
        <authorList>
            <person name="Santini S."/>
            <person name="Schenkelaars Q."/>
            <person name="Jourda C."/>
            <person name="Duchesne M."/>
            <person name="Belahbib H."/>
            <person name="Rocher C."/>
            <person name="Selva M."/>
            <person name="Riesgo A."/>
            <person name="Vervoort M."/>
            <person name="Leys S.P."/>
            <person name="Kodjabachian L."/>
            <person name="Le Bivic A."/>
            <person name="Borchiellini C."/>
            <person name="Claverie J.M."/>
            <person name="Renard E."/>
        </authorList>
    </citation>
    <scope>NUCLEOTIDE SEQUENCE [LARGE SCALE GENOMIC DNA]</scope>
    <source>
        <strain evidence="6">SPO-2</strain>
    </source>
</reference>
<dbReference type="InterPro" id="IPR001406">
    <property type="entry name" value="PsdUridine_synth_TruA"/>
</dbReference>
<dbReference type="GO" id="GO:0003723">
    <property type="term" value="F:RNA binding"/>
    <property type="evidence" value="ECO:0007669"/>
    <property type="project" value="InterPro"/>
</dbReference>
<dbReference type="GO" id="GO:0005737">
    <property type="term" value="C:cytoplasm"/>
    <property type="evidence" value="ECO:0007669"/>
    <property type="project" value="TreeGrafter"/>
</dbReference>